<name>A0A9D4ZIM9_ADICA</name>
<feature type="region of interest" description="Disordered" evidence="1">
    <location>
        <begin position="43"/>
        <end position="70"/>
    </location>
</feature>
<proteinExistence type="predicted"/>
<sequence length="218" mass="23646">MGKRKLSAASSTASYCELNIADSCSLPGKNPLQLQETILSSAEAAGRAGSNSTSTTHTKVRRRKSRAKPKVPIKELSADRFTFREMVHQHTGLLHAPSRFPSPATTNPTHENEASTSSAYFNSSHSYDFPSAVNSLMNSPSCNSGSTRSPHPSLISFATSGAQLVDAAYEPQLINDYPTKSPSYTDLELMITNSNFIKLACVLLQQITSRLSSKYMLP</sequence>
<accession>A0A9D4ZIM9</accession>
<feature type="compositionally biased region" description="Polar residues" evidence="1">
    <location>
        <begin position="103"/>
        <end position="117"/>
    </location>
</feature>
<reference evidence="2" key="1">
    <citation type="submission" date="2021-01" db="EMBL/GenBank/DDBJ databases">
        <title>Adiantum capillus-veneris genome.</title>
        <authorList>
            <person name="Fang Y."/>
            <person name="Liao Q."/>
        </authorList>
    </citation>
    <scope>NUCLEOTIDE SEQUENCE</scope>
    <source>
        <strain evidence="2">H3</strain>
        <tissue evidence="2">Leaf</tissue>
    </source>
</reference>
<evidence type="ECO:0000313" key="3">
    <source>
        <dbReference type="Proteomes" id="UP000886520"/>
    </source>
</evidence>
<dbReference type="EMBL" id="JABFUD020000008">
    <property type="protein sequence ID" value="KAI5077033.1"/>
    <property type="molecule type" value="Genomic_DNA"/>
</dbReference>
<evidence type="ECO:0000256" key="1">
    <source>
        <dbReference type="SAM" id="MobiDB-lite"/>
    </source>
</evidence>
<feature type="region of interest" description="Disordered" evidence="1">
    <location>
        <begin position="92"/>
        <end position="117"/>
    </location>
</feature>
<dbReference type="AlphaFoldDB" id="A0A9D4ZIM9"/>
<feature type="compositionally biased region" description="Basic residues" evidence="1">
    <location>
        <begin position="58"/>
        <end position="70"/>
    </location>
</feature>
<dbReference type="Proteomes" id="UP000886520">
    <property type="component" value="Chromosome 8"/>
</dbReference>
<comment type="caution">
    <text evidence="2">The sequence shown here is derived from an EMBL/GenBank/DDBJ whole genome shotgun (WGS) entry which is preliminary data.</text>
</comment>
<keyword evidence="3" id="KW-1185">Reference proteome</keyword>
<gene>
    <name evidence="2" type="ORF">GOP47_0009098</name>
</gene>
<protein>
    <recommendedName>
        <fullName evidence="4">VQ domain-containing protein</fullName>
    </recommendedName>
</protein>
<evidence type="ECO:0000313" key="2">
    <source>
        <dbReference type="EMBL" id="KAI5077033.1"/>
    </source>
</evidence>
<organism evidence="2 3">
    <name type="scientific">Adiantum capillus-veneris</name>
    <name type="common">Maidenhair fern</name>
    <dbReference type="NCBI Taxonomy" id="13818"/>
    <lineage>
        <taxon>Eukaryota</taxon>
        <taxon>Viridiplantae</taxon>
        <taxon>Streptophyta</taxon>
        <taxon>Embryophyta</taxon>
        <taxon>Tracheophyta</taxon>
        <taxon>Polypodiopsida</taxon>
        <taxon>Polypodiidae</taxon>
        <taxon>Polypodiales</taxon>
        <taxon>Pteridineae</taxon>
        <taxon>Pteridaceae</taxon>
        <taxon>Vittarioideae</taxon>
        <taxon>Adiantum</taxon>
    </lineage>
</organism>
<evidence type="ECO:0008006" key="4">
    <source>
        <dbReference type="Google" id="ProtNLM"/>
    </source>
</evidence>